<name>A0A397FG21_APHAT</name>
<dbReference type="Proteomes" id="UP000266196">
    <property type="component" value="Unassembled WGS sequence"/>
</dbReference>
<evidence type="ECO:0000313" key="1">
    <source>
        <dbReference type="EMBL" id="RHZ30244.1"/>
    </source>
</evidence>
<comment type="caution">
    <text evidence="1">The sequence shown here is derived from an EMBL/GenBank/DDBJ whole genome shotgun (WGS) entry which is preliminary data.</text>
</comment>
<organism evidence="1 2">
    <name type="scientific">Aphanomyces astaci</name>
    <name type="common">Crayfish plague agent</name>
    <dbReference type="NCBI Taxonomy" id="112090"/>
    <lineage>
        <taxon>Eukaryota</taxon>
        <taxon>Sar</taxon>
        <taxon>Stramenopiles</taxon>
        <taxon>Oomycota</taxon>
        <taxon>Saprolegniomycetes</taxon>
        <taxon>Saprolegniales</taxon>
        <taxon>Verrucalvaceae</taxon>
        <taxon>Aphanomyces</taxon>
    </lineage>
</organism>
<dbReference type="AlphaFoldDB" id="A0A397FG21"/>
<evidence type="ECO:0000313" key="2">
    <source>
        <dbReference type="Proteomes" id="UP000266196"/>
    </source>
</evidence>
<reference evidence="1 2" key="1">
    <citation type="submission" date="2018-08" db="EMBL/GenBank/DDBJ databases">
        <title>Aphanomyces genome sequencing and annotation.</title>
        <authorList>
            <person name="Minardi D."/>
            <person name="Oidtmann B."/>
            <person name="Van Der Giezen M."/>
            <person name="Studholme D.J."/>
        </authorList>
    </citation>
    <scope>NUCLEOTIDE SEQUENCE [LARGE SCALE GENOMIC DNA]</scope>
    <source>
        <strain evidence="1 2">197901</strain>
    </source>
</reference>
<sequence>MRTQARVVQGREELCDLGQSFQHPSTGCRARGHSIGGRVGGAAGRLFARLGLDRLVVATVGAKPRCGHHKSTQVVECDVGGRGHCRTHERLAVWVVGIGVDGNLVDWEQVWRP</sequence>
<protein>
    <submittedName>
        <fullName evidence="1">Uncharacterized protein</fullName>
    </submittedName>
</protein>
<gene>
    <name evidence="1" type="ORF">DYB31_014960</name>
</gene>
<accession>A0A397FG21</accession>
<proteinExistence type="predicted"/>
<dbReference type="EMBL" id="QUTE01007184">
    <property type="protein sequence ID" value="RHZ30244.1"/>
    <property type="molecule type" value="Genomic_DNA"/>
</dbReference>